<evidence type="ECO:0000313" key="4">
    <source>
        <dbReference type="Proteomes" id="UP000298663"/>
    </source>
</evidence>
<sequence>MKEEHRQKLLLSLEKEGKKLEDVITNVFVPERDNPEAFEREKREKERKQRGRFLNGSAVSSRDNSPRNHRTRSRSRSRGRSSRRSPSYSNESSPKRRRISQSRSPSEEDERPSFGGGRLMGQQVGFNVHNGTSSDAPKNIGARMMEKMGWNGRGLGADGQGIEEPVNGGEVRHLQDKYRGIGSKPDEYDEYRRQMSDIRKKSYQT</sequence>
<feature type="region of interest" description="Disordered" evidence="1">
    <location>
        <begin position="29"/>
        <end position="139"/>
    </location>
</feature>
<evidence type="ECO:0000256" key="1">
    <source>
        <dbReference type="SAM" id="MobiDB-lite"/>
    </source>
</evidence>
<organism evidence="3 4">
    <name type="scientific">Steinernema carpocapsae</name>
    <name type="common">Entomopathogenic nematode</name>
    <dbReference type="NCBI Taxonomy" id="34508"/>
    <lineage>
        <taxon>Eukaryota</taxon>
        <taxon>Metazoa</taxon>
        <taxon>Ecdysozoa</taxon>
        <taxon>Nematoda</taxon>
        <taxon>Chromadorea</taxon>
        <taxon>Rhabditida</taxon>
        <taxon>Tylenchina</taxon>
        <taxon>Panagrolaimomorpha</taxon>
        <taxon>Strongyloidoidea</taxon>
        <taxon>Steinernematidae</taxon>
        <taxon>Steinernema</taxon>
    </lineage>
</organism>
<feature type="domain" description="G-patch" evidence="2">
    <location>
        <begin position="137"/>
        <end position="186"/>
    </location>
</feature>
<dbReference type="AlphaFoldDB" id="A0A4U8UPX7"/>
<dbReference type="PROSITE" id="PS50174">
    <property type="entry name" value="G_PATCH"/>
    <property type="match status" value="1"/>
</dbReference>
<proteinExistence type="predicted"/>
<protein>
    <recommendedName>
        <fullName evidence="2">G-patch domain-containing protein</fullName>
    </recommendedName>
</protein>
<feature type="region of interest" description="Disordered" evidence="1">
    <location>
        <begin position="151"/>
        <end position="205"/>
    </location>
</feature>
<evidence type="ECO:0000259" key="2">
    <source>
        <dbReference type="PROSITE" id="PS50174"/>
    </source>
</evidence>
<reference evidence="3 4" key="1">
    <citation type="journal article" date="2015" name="Genome Biol.">
        <title>Comparative genomics of Steinernema reveals deeply conserved gene regulatory networks.</title>
        <authorList>
            <person name="Dillman A.R."/>
            <person name="Macchietto M."/>
            <person name="Porter C.F."/>
            <person name="Rogers A."/>
            <person name="Williams B."/>
            <person name="Antoshechkin I."/>
            <person name="Lee M.M."/>
            <person name="Goodwin Z."/>
            <person name="Lu X."/>
            <person name="Lewis E.E."/>
            <person name="Goodrich-Blair H."/>
            <person name="Stock S.P."/>
            <person name="Adams B.J."/>
            <person name="Sternberg P.W."/>
            <person name="Mortazavi A."/>
        </authorList>
    </citation>
    <scope>NUCLEOTIDE SEQUENCE [LARGE SCALE GENOMIC DNA]</scope>
    <source>
        <strain evidence="3 4">ALL</strain>
    </source>
</reference>
<dbReference type="STRING" id="34508.A0A4U8UPX7"/>
<name>A0A4U8UPX7_STECR</name>
<dbReference type="SMART" id="SM00443">
    <property type="entry name" value="G_patch"/>
    <property type="match status" value="1"/>
</dbReference>
<feature type="compositionally biased region" description="Basic residues" evidence="1">
    <location>
        <begin position="67"/>
        <end position="83"/>
    </location>
</feature>
<dbReference type="Proteomes" id="UP000298663">
    <property type="component" value="Unassembled WGS sequence"/>
</dbReference>
<dbReference type="InterPro" id="IPR000467">
    <property type="entry name" value="G_patch_dom"/>
</dbReference>
<dbReference type="Pfam" id="PF01585">
    <property type="entry name" value="G-patch"/>
    <property type="match status" value="1"/>
</dbReference>
<reference evidence="3 4" key="2">
    <citation type="journal article" date="2019" name="G3 (Bethesda)">
        <title>Hybrid Assembly of the Genome of the Entomopathogenic Nematode Steinernema carpocapsae Identifies the X-Chromosome.</title>
        <authorList>
            <person name="Serra L."/>
            <person name="Macchietto M."/>
            <person name="Macias-Munoz A."/>
            <person name="McGill C.J."/>
            <person name="Rodriguez I.M."/>
            <person name="Rodriguez B."/>
            <person name="Murad R."/>
            <person name="Mortazavi A."/>
        </authorList>
    </citation>
    <scope>NUCLEOTIDE SEQUENCE [LARGE SCALE GENOMIC DNA]</scope>
    <source>
        <strain evidence="3 4">ALL</strain>
    </source>
</reference>
<feature type="compositionally biased region" description="Basic and acidic residues" evidence="1">
    <location>
        <begin position="170"/>
        <end position="205"/>
    </location>
</feature>
<dbReference type="GO" id="GO:0003676">
    <property type="term" value="F:nucleic acid binding"/>
    <property type="evidence" value="ECO:0007669"/>
    <property type="project" value="InterPro"/>
</dbReference>
<dbReference type="EMBL" id="AZBU02000001">
    <property type="protein sequence ID" value="TMS35112.1"/>
    <property type="molecule type" value="Genomic_DNA"/>
</dbReference>
<dbReference type="PANTHER" id="PTHR12323:SF0">
    <property type="entry name" value="CALCIUM HOMEOSTASIS ENDOPLASMIC RETICULUM PROTEIN"/>
    <property type="match status" value="1"/>
</dbReference>
<dbReference type="GO" id="GO:0006874">
    <property type="term" value="P:intracellular calcium ion homeostasis"/>
    <property type="evidence" value="ECO:0007669"/>
    <property type="project" value="TreeGrafter"/>
</dbReference>
<comment type="caution">
    <text evidence="3">The sequence shown here is derived from an EMBL/GenBank/DDBJ whole genome shotgun (WGS) entry which is preliminary data.</text>
</comment>
<feature type="compositionally biased region" description="Basic and acidic residues" evidence="1">
    <location>
        <begin position="30"/>
        <end position="47"/>
    </location>
</feature>
<keyword evidence="4" id="KW-1185">Reference proteome</keyword>
<evidence type="ECO:0000313" key="3">
    <source>
        <dbReference type="EMBL" id="TMS35112.1"/>
    </source>
</evidence>
<dbReference type="GO" id="GO:0048471">
    <property type="term" value="C:perinuclear region of cytoplasm"/>
    <property type="evidence" value="ECO:0007669"/>
    <property type="project" value="TreeGrafter"/>
</dbReference>
<dbReference type="OrthoDB" id="5842326at2759"/>
<gene>
    <name evidence="3" type="ORF">L596_002577</name>
</gene>
<accession>A0A4U8UPX7</accession>
<dbReference type="PANTHER" id="PTHR12323">
    <property type="entry name" value="SR-RELATED CTD ASSOCIATED FACTOR 6"/>
    <property type="match status" value="1"/>
</dbReference>